<dbReference type="PANTHER" id="PTHR33376">
    <property type="match status" value="1"/>
</dbReference>
<dbReference type="InterPro" id="IPR038404">
    <property type="entry name" value="TRAP_DctP_sf"/>
</dbReference>
<keyword evidence="2" id="KW-0813">Transport</keyword>
<dbReference type="EMBL" id="PXYG01000011">
    <property type="protein sequence ID" value="PSJ41380.1"/>
    <property type="molecule type" value="Genomic_DNA"/>
</dbReference>
<accession>A0A2P7QTW7</accession>
<dbReference type="RefSeq" id="WP_106731102.1">
    <property type="nucleotide sequence ID" value="NZ_PXYG01000011.1"/>
</dbReference>
<gene>
    <name evidence="5" type="ORF">C7H85_18040</name>
</gene>
<evidence type="ECO:0000256" key="3">
    <source>
        <dbReference type="ARBA" id="ARBA00022729"/>
    </source>
</evidence>
<sequence length="338" mass="37199">MIRKQRFIKSLSFALCLGAAAVTSGLAQAKTFRVAVGDGAGGTQHQLALKFSEVFKEKTGGQHDTQLFLNGQLGDEQATVNDASMGLLDFSILAINNVTPFSPSVGVLTLPYMVQSLDDAIALTQGEVGQQLVDNTVRDAGVRIVGWAYSGFRVLTNSKQPVQSLDDLKGLKIRVPNNEIMIDTYRAWGINPTPMAWSETFTGLQLGVVDGQDNPYITVYAMKFDEVQKYVTNIRYLFSIEPLIVSESVFQSQTPEVQQAILDAGQAATEHGAQWLVEQEDKIRAELTSRGMQITDAANGEQEWMDKAISQVWPKYYDQLGGKENLNKILQSLGRDEI</sequence>
<protein>
    <submittedName>
        <fullName evidence="5">C4-dicarboxylate ABC transporter substrate-binding protein</fullName>
    </submittedName>
</protein>
<evidence type="ECO:0000313" key="5">
    <source>
        <dbReference type="EMBL" id="PSJ41380.1"/>
    </source>
</evidence>
<proteinExistence type="inferred from homology"/>
<organism evidence="5 6">
    <name type="scientific">Zobellella endophytica</name>
    <dbReference type="NCBI Taxonomy" id="2116700"/>
    <lineage>
        <taxon>Bacteria</taxon>
        <taxon>Pseudomonadati</taxon>
        <taxon>Pseudomonadota</taxon>
        <taxon>Gammaproteobacteria</taxon>
        <taxon>Aeromonadales</taxon>
        <taxon>Aeromonadaceae</taxon>
        <taxon>Zobellella</taxon>
    </lineage>
</organism>
<feature type="chain" id="PRO_5015181602" evidence="4">
    <location>
        <begin position="30"/>
        <end position="338"/>
    </location>
</feature>
<dbReference type="GO" id="GO:0055085">
    <property type="term" value="P:transmembrane transport"/>
    <property type="evidence" value="ECO:0007669"/>
    <property type="project" value="InterPro"/>
</dbReference>
<dbReference type="AlphaFoldDB" id="A0A2P7QTW7"/>
<dbReference type="InterPro" id="IPR018389">
    <property type="entry name" value="DctP_fam"/>
</dbReference>
<evidence type="ECO:0000256" key="1">
    <source>
        <dbReference type="ARBA" id="ARBA00009023"/>
    </source>
</evidence>
<dbReference type="NCBIfam" id="NF037995">
    <property type="entry name" value="TRAP_S1"/>
    <property type="match status" value="1"/>
</dbReference>
<evidence type="ECO:0000256" key="4">
    <source>
        <dbReference type="SAM" id="SignalP"/>
    </source>
</evidence>
<keyword evidence="3 4" id="KW-0732">Signal</keyword>
<dbReference type="PIRSF" id="PIRSF006470">
    <property type="entry name" value="DctB"/>
    <property type="match status" value="1"/>
</dbReference>
<dbReference type="InterPro" id="IPR004682">
    <property type="entry name" value="TRAP_DctP"/>
</dbReference>
<comment type="caution">
    <text evidence="5">The sequence shown here is derived from an EMBL/GenBank/DDBJ whole genome shotgun (WGS) entry which is preliminary data.</text>
</comment>
<evidence type="ECO:0000256" key="2">
    <source>
        <dbReference type="ARBA" id="ARBA00022448"/>
    </source>
</evidence>
<dbReference type="CDD" id="cd13603">
    <property type="entry name" value="PBP2_TRAP_Siap_TeaA_like"/>
    <property type="match status" value="1"/>
</dbReference>
<dbReference type="SUPFAM" id="SSF53850">
    <property type="entry name" value="Periplasmic binding protein-like II"/>
    <property type="match status" value="1"/>
</dbReference>
<name>A0A2P7QTW7_9GAMM</name>
<dbReference type="Gene3D" id="3.40.190.170">
    <property type="entry name" value="Bacterial extracellular solute-binding protein, family 7"/>
    <property type="match status" value="1"/>
</dbReference>
<dbReference type="GO" id="GO:0030288">
    <property type="term" value="C:outer membrane-bounded periplasmic space"/>
    <property type="evidence" value="ECO:0007669"/>
    <property type="project" value="InterPro"/>
</dbReference>
<feature type="signal peptide" evidence="4">
    <location>
        <begin position="1"/>
        <end position="29"/>
    </location>
</feature>
<reference evidence="5 6" key="1">
    <citation type="submission" date="2018-03" db="EMBL/GenBank/DDBJ databases">
        <title>The draft genome of Zobellella sp. 59N8.</title>
        <authorList>
            <person name="Liu L."/>
            <person name="Li L."/>
            <person name="Zhang X."/>
            <person name="Liang L."/>
            <person name="Wang T."/>
        </authorList>
    </citation>
    <scope>NUCLEOTIDE SEQUENCE [LARGE SCALE GENOMIC DNA]</scope>
    <source>
        <strain evidence="5 6">59N8</strain>
    </source>
</reference>
<dbReference type="NCBIfam" id="TIGR00787">
    <property type="entry name" value="dctP"/>
    <property type="match status" value="1"/>
</dbReference>
<comment type="similarity">
    <text evidence="1">Belongs to the bacterial solute-binding protein 7 family.</text>
</comment>
<dbReference type="Pfam" id="PF03480">
    <property type="entry name" value="DctP"/>
    <property type="match status" value="1"/>
</dbReference>
<keyword evidence="6" id="KW-1185">Reference proteome</keyword>
<dbReference type="OrthoDB" id="9771186at2"/>
<evidence type="ECO:0000313" key="6">
    <source>
        <dbReference type="Proteomes" id="UP000240243"/>
    </source>
</evidence>
<dbReference type="Proteomes" id="UP000240243">
    <property type="component" value="Unassembled WGS sequence"/>
</dbReference>
<dbReference type="PANTHER" id="PTHR33376:SF7">
    <property type="entry name" value="C4-DICARBOXYLATE-BINDING PROTEIN DCTB"/>
    <property type="match status" value="1"/>
</dbReference>